<reference evidence="1 2" key="3">
    <citation type="submission" date="2022-01" db="EMBL/GenBank/DDBJ databases">
        <authorList>
            <person name="Zhou L.Y."/>
        </authorList>
    </citation>
    <scope>NUCLEOTIDE SEQUENCE [LARGE SCALE GENOMIC DNA]</scope>
    <source>
        <strain evidence="1 2">TLK-CK17</strain>
    </source>
</reference>
<comment type="caution">
    <text evidence="1">The sequence shown here is derived from an EMBL/GenBank/DDBJ whole genome shotgun (WGS) entry which is preliminary data.</text>
</comment>
<protein>
    <submittedName>
        <fullName evidence="1">Uncharacterized protein</fullName>
    </submittedName>
</protein>
<gene>
    <name evidence="1" type="ORF">L3V18_02040</name>
</gene>
<evidence type="ECO:0000313" key="1">
    <source>
        <dbReference type="EMBL" id="MCF7220574.1"/>
    </source>
</evidence>
<dbReference type="Proteomes" id="UP001430796">
    <property type="component" value="Unassembled WGS sequence"/>
</dbReference>
<name>A0ABS9HNK3_9GAMM</name>
<accession>A0ABS9HNK3</accession>
<organism evidence="1 2">
    <name type="scientific">Marilutibacter chinensis</name>
    <dbReference type="NCBI Taxonomy" id="2912247"/>
    <lineage>
        <taxon>Bacteria</taxon>
        <taxon>Pseudomonadati</taxon>
        <taxon>Pseudomonadota</taxon>
        <taxon>Gammaproteobacteria</taxon>
        <taxon>Lysobacterales</taxon>
        <taxon>Lysobacteraceae</taxon>
        <taxon>Marilutibacter</taxon>
    </lineage>
</organism>
<dbReference type="EMBL" id="JAKJPO010000001">
    <property type="protein sequence ID" value="MCF7220574.1"/>
    <property type="molecule type" value="Genomic_DNA"/>
</dbReference>
<reference evidence="2" key="2">
    <citation type="submission" date="2022-01" db="EMBL/GenBank/DDBJ databases">
        <title>Lysobacter chinensis sp. nov., a bacterium isolated from cow dung compost.</title>
        <authorList>
            <person name="Zhou L.Y."/>
        </authorList>
    </citation>
    <scope>NUCLEOTIDE SEQUENCE [LARGE SCALE GENOMIC DNA]</scope>
    <source>
        <strain evidence="2">TLK-CK17</strain>
    </source>
</reference>
<keyword evidence="2" id="KW-1185">Reference proteome</keyword>
<proteinExistence type="predicted"/>
<evidence type="ECO:0000313" key="2">
    <source>
        <dbReference type="Proteomes" id="UP001430796"/>
    </source>
</evidence>
<dbReference type="RefSeq" id="WP_237052937.1">
    <property type="nucleotide sequence ID" value="NZ_JAKJPO010000001.1"/>
</dbReference>
<reference evidence="1 2" key="1">
    <citation type="submission" date="2022-01" db="EMBL/GenBank/DDBJ databases">
        <title>Lysobacter chinensis sp. nov., a bacterium isolated from cow dung compost.</title>
        <authorList>
            <person name="Liu Y."/>
        </authorList>
    </citation>
    <scope>NUCLEOTIDE SEQUENCE [LARGE SCALE GENOMIC DNA]</scope>
    <source>
        <strain evidence="1 2">TLK-CK17</strain>
    </source>
</reference>
<sequence length="150" mass="16204">MNGISDSEFIQDAFIQEGVSPAPDVVILACTVGDDYDDPKNRVGVKKNGLWLDFSLAGEAILSVDASADGLAYVLGENGTIVRFDWKIPTTKDELGASRTLFPNLPVDDEGPLRRIRIIGDDVICVGSVGQVYRLNNETIETLPPPQSRG</sequence>